<name>A0A2U8I7K7_9GAMM</name>
<protein>
    <recommendedName>
        <fullName evidence="9">Type II secretion system protein GspH</fullName>
    </recommendedName>
</protein>
<organism evidence="7 8">
    <name type="scientific">Candidatus Fukatsuia symbiotica</name>
    <dbReference type="NCBI Taxonomy" id="1878942"/>
    <lineage>
        <taxon>Bacteria</taxon>
        <taxon>Pseudomonadati</taxon>
        <taxon>Pseudomonadota</taxon>
        <taxon>Gammaproteobacteria</taxon>
        <taxon>Enterobacterales</taxon>
        <taxon>Yersiniaceae</taxon>
        <taxon>Candidatus Fukatsuia</taxon>
    </lineage>
</organism>
<keyword evidence="3 6" id="KW-0812">Transmembrane</keyword>
<dbReference type="Pfam" id="PF07963">
    <property type="entry name" value="N_methyl"/>
    <property type="match status" value="1"/>
</dbReference>
<keyword evidence="4 6" id="KW-1133">Transmembrane helix</keyword>
<dbReference type="PRINTS" id="PR00885">
    <property type="entry name" value="BCTERIALGSPH"/>
</dbReference>
<evidence type="ECO:0000313" key="8">
    <source>
        <dbReference type="Proteomes" id="UP000261875"/>
    </source>
</evidence>
<dbReference type="InterPro" id="IPR002416">
    <property type="entry name" value="T2SS_protein-GspH"/>
</dbReference>
<dbReference type="AlphaFoldDB" id="A0A2U8I7K7"/>
<feature type="transmembrane region" description="Helical" evidence="6">
    <location>
        <begin position="7"/>
        <end position="27"/>
    </location>
</feature>
<evidence type="ECO:0000256" key="5">
    <source>
        <dbReference type="ARBA" id="ARBA00023136"/>
    </source>
</evidence>
<evidence type="ECO:0000256" key="2">
    <source>
        <dbReference type="ARBA" id="ARBA00022481"/>
    </source>
</evidence>
<dbReference type="GO" id="GO:0016020">
    <property type="term" value="C:membrane"/>
    <property type="evidence" value="ECO:0007669"/>
    <property type="project" value="UniProtKB-SubCell"/>
</dbReference>
<evidence type="ECO:0000256" key="4">
    <source>
        <dbReference type="ARBA" id="ARBA00022989"/>
    </source>
</evidence>
<evidence type="ECO:0000256" key="3">
    <source>
        <dbReference type="ARBA" id="ARBA00022692"/>
    </source>
</evidence>
<keyword evidence="8" id="KW-1185">Reference proteome</keyword>
<dbReference type="EMBL" id="CP021659">
    <property type="protein sequence ID" value="AWK15161.1"/>
    <property type="molecule type" value="Genomic_DNA"/>
</dbReference>
<dbReference type="Gene3D" id="3.55.40.10">
    <property type="entry name" value="minor pseudopilin epsh domain"/>
    <property type="match status" value="1"/>
</dbReference>
<dbReference type="RefSeq" id="WP_119797678.1">
    <property type="nucleotide sequence ID" value="NZ_CP021659.1"/>
</dbReference>
<comment type="subcellular location">
    <subcellularLocation>
        <location evidence="1">Membrane</location>
        <topology evidence="1">Single-pass membrane protein</topology>
    </subcellularLocation>
</comment>
<dbReference type="Proteomes" id="UP000261875">
    <property type="component" value="Chromosome"/>
</dbReference>
<dbReference type="GO" id="GO:0015628">
    <property type="term" value="P:protein secretion by the type II secretion system"/>
    <property type="evidence" value="ECO:0007669"/>
    <property type="project" value="InterPro"/>
</dbReference>
<dbReference type="OrthoDB" id="6076129at2"/>
<reference evidence="7 8" key="1">
    <citation type="submission" date="2017-05" db="EMBL/GenBank/DDBJ databases">
        <title>Genome sequence of Candidatus Fukatsuia symbiotica and Candidatus Hamiltonella defensa from Acyrthosiphon pisum strain 5D.</title>
        <authorList>
            <person name="Patel V.A."/>
            <person name="Chevignon G."/>
            <person name="Russell J.A."/>
            <person name="Oliver K.M."/>
        </authorList>
    </citation>
    <scope>NUCLEOTIDE SEQUENCE [LARGE SCALE GENOMIC DNA]</scope>
    <source>
        <strain evidence="7 8">5D</strain>
    </source>
</reference>
<dbReference type="NCBIfam" id="TIGR02532">
    <property type="entry name" value="IV_pilin_GFxxxE"/>
    <property type="match status" value="1"/>
</dbReference>
<evidence type="ECO:0000256" key="6">
    <source>
        <dbReference type="SAM" id="Phobius"/>
    </source>
</evidence>
<gene>
    <name evidence="7" type="ORF">CCS41_12865</name>
</gene>
<evidence type="ECO:0000313" key="7">
    <source>
        <dbReference type="EMBL" id="AWK15161.1"/>
    </source>
</evidence>
<keyword evidence="2" id="KW-0488">Methylation</keyword>
<keyword evidence="5 6" id="KW-0472">Membrane</keyword>
<accession>A0A2U8I7K7</accession>
<dbReference type="STRING" id="1878942.GCA_900128755_00831"/>
<dbReference type="KEGG" id="fsm:CCS41_12865"/>
<dbReference type="InterPro" id="IPR012902">
    <property type="entry name" value="N_methyl_site"/>
</dbReference>
<evidence type="ECO:0000256" key="1">
    <source>
        <dbReference type="ARBA" id="ARBA00004167"/>
    </source>
</evidence>
<dbReference type="GO" id="GO:0015627">
    <property type="term" value="C:type II protein secretion system complex"/>
    <property type="evidence" value="ECO:0007669"/>
    <property type="project" value="InterPro"/>
</dbReference>
<sequence length="177" mass="20757">MQKQQGFTLLEIILVITLLVGLTYFALMTMPNQTNNVVLESQRLVSALQFVIQRSELERHIFSLQLSQHEWKLLTLCNSDCKNKKIVQKSVIWPENFWIQTYQKQYPLHKILPNNIRMQLYIDNKKIKVSTHMDTNVNPIIIFFPGGENNIFTIELIDEDTNTTITINYDNNKILSM</sequence>
<evidence type="ECO:0008006" key="9">
    <source>
        <dbReference type="Google" id="ProtNLM"/>
    </source>
</evidence>
<proteinExistence type="predicted"/>